<organism evidence="2 3">
    <name type="scientific">Setomelanomma holmii</name>
    <dbReference type="NCBI Taxonomy" id="210430"/>
    <lineage>
        <taxon>Eukaryota</taxon>
        <taxon>Fungi</taxon>
        <taxon>Dikarya</taxon>
        <taxon>Ascomycota</taxon>
        <taxon>Pezizomycotina</taxon>
        <taxon>Dothideomycetes</taxon>
        <taxon>Pleosporomycetidae</taxon>
        <taxon>Pleosporales</taxon>
        <taxon>Pleosporineae</taxon>
        <taxon>Phaeosphaeriaceae</taxon>
        <taxon>Setomelanomma</taxon>
    </lineage>
</organism>
<dbReference type="Proteomes" id="UP000799777">
    <property type="component" value="Unassembled WGS sequence"/>
</dbReference>
<comment type="caution">
    <text evidence="2">The sequence shown here is derived from an EMBL/GenBank/DDBJ whole genome shotgun (WGS) entry which is preliminary data.</text>
</comment>
<proteinExistence type="predicted"/>
<feature type="region of interest" description="Disordered" evidence="1">
    <location>
        <begin position="360"/>
        <end position="386"/>
    </location>
</feature>
<reference evidence="2" key="1">
    <citation type="journal article" date="2020" name="Stud. Mycol.">
        <title>101 Dothideomycetes genomes: a test case for predicting lifestyles and emergence of pathogens.</title>
        <authorList>
            <person name="Haridas S."/>
            <person name="Albert R."/>
            <person name="Binder M."/>
            <person name="Bloem J."/>
            <person name="Labutti K."/>
            <person name="Salamov A."/>
            <person name="Andreopoulos B."/>
            <person name="Baker S."/>
            <person name="Barry K."/>
            <person name="Bills G."/>
            <person name="Bluhm B."/>
            <person name="Cannon C."/>
            <person name="Castanera R."/>
            <person name="Culley D."/>
            <person name="Daum C."/>
            <person name="Ezra D."/>
            <person name="Gonzalez J."/>
            <person name="Henrissat B."/>
            <person name="Kuo A."/>
            <person name="Liang C."/>
            <person name="Lipzen A."/>
            <person name="Lutzoni F."/>
            <person name="Magnuson J."/>
            <person name="Mondo S."/>
            <person name="Nolan M."/>
            <person name="Ohm R."/>
            <person name="Pangilinan J."/>
            <person name="Park H.-J."/>
            <person name="Ramirez L."/>
            <person name="Alfaro M."/>
            <person name="Sun H."/>
            <person name="Tritt A."/>
            <person name="Yoshinaga Y."/>
            <person name="Zwiers L.-H."/>
            <person name="Turgeon B."/>
            <person name="Goodwin S."/>
            <person name="Spatafora J."/>
            <person name="Crous P."/>
            <person name="Grigoriev I."/>
        </authorList>
    </citation>
    <scope>NUCLEOTIDE SEQUENCE</scope>
    <source>
        <strain evidence="2">CBS 110217</strain>
    </source>
</reference>
<sequence>MSERKRGKMKLAALGDEIAPSALPSSVGDHATGTPYTDSPVAKAAKNAELASERDQVRESLEALIEDEDPLSDGKINILINSIYGKNDNEHTDEEIRNEHRACLTRLFDIVNEENALTFAVADADTEEERESAFSDLSRARQSSEPFISSLVHLSRRLRGLEPARILKLQDILRQLNAKQRSALKQFMEVTQRSEENARAYLRSCSWDAELTLKLHYDSGETNGDNQDPPSAGSAWPPMTIRPGLRESNTHATFDESAEEKTLCADRKGPNSSVQERAHDEEESSSDDIAALESQLATSIDRREQLERSMSSRQRHLGRSLDRSIISAAAKIPKLREADKESKKKDPKPVHAYLRTLIRIAQNADDPPSSTNGETDEDATSPSVEHGAKLRRLLTALINGSIRLKQSTSASQRRKAWDHDSLIKWATRRLESIESEDEEITMQALDLQSRLENAVQAVKRDLGPEVPPARNIGEPRLYDRTWLH</sequence>
<gene>
    <name evidence="2" type="ORF">EK21DRAFT_85245</name>
</gene>
<feature type="compositionally biased region" description="Polar residues" evidence="1">
    <location>
        <begin position="220"/>
        <end position="229"/>
    </location>
</feature>
<evidence type="ECO:0000313" key="2">
    <source>
        <dbReference type="EMBL" id="KAF2034672.1"/>
    </source>
</evidence>
<protein>
    <submittedName>
        <fullName evidence="2">Uncharacterized protein</fullName>
    </submittedName>
</protein>
<feature type="region of interest" description="Disordered" evidence="1">
    <location>
        <begin position="218"/>
        <end position="322"/>
    </location>
</feature>
<evidence type="ECO:0000256" key="1">
    <source>
        <dbReference type="SAM" id="MobiDB-lite"/>
    </source>
</evidence>
<dbReference type="InterPro" id="IPR009060">
    <property type="entry name" value="UBA-like_sf"/>
</dbReference>
<dbReference type="EMBL" id="ML978160">
    <property type="protein sequence ID" value="KAF2034672.1"/>
    <property type="molecule type" value="Genomic_DNA"/>
</dbReference>
<dbReference type="Pfam" id="PF14555">
    <property type="entry name" value="UBA_4"/>
    <property type="match status" value="1"/>
</dbReference>
<dbReference type="SUPFAM" id="SSF46934">
    <property type="entry name" value="UBA-like"/>
    <property type="match status" value="1"/>
</dbReference>
<dbReference type="Gene3D" id="1.10.8.10">
    <property type="entry name" value="DNA helicase RuvA subunit, C-terminal domain"/>
    <property type="match status" value="1"/>
</dbReference>
<evidence type="ECO:0000313" key="3">
    <source>
        <dbReference type="Proteomes" id="UP000799777"/>
    </source>
</evidence>
<name>A0A9P4HK46_9PLEO</name>
<feature type="region of interest" description="Disordered" evidence="1">
    <location>
        <begin position="1"/>
        <end position="39"/>
    </location>
</feature>
<feature type="compositionally biased region" description="Basic and acidic residues" evidence="1">
    <location>
        <begin position="259"/>
        <end position="269"/>
    </location>
</feature>
<keyword evidence="3" id="KW-1185">Reference proteome</keyword>
<accession>A0A9P4HK46</accession>
<dbReference type="AlphaFoldDB" id="A0A9P4HK46"/>